<dbReference type="Gene3D" id="3.40.50.2300">
    <property type="match status" value="2"/>
</dbReference>
<comment type="caution">
    <text evidence="6">The sequence shown here is derived from an EMBL/GenBank/DDBJ whole genome shotgun (WGS) entry which is preliminary data.</text>
</comment>
<dbReference type="InterPro" id="IPR046335">
    <property type="entry name" value="LacI/GalR-like_sensor"/>
</dbReference>
<accession>A0A645B3T6</accession>
<proteinExistence type="predicted"/>
<name>A0A645B3T6_9ZZZZ</name>
<dbReference type="PANTHER" id="PTHR30146">
    <property type="entry name" value="LACI-RELATED TRANSCRIPTIONAL REPRESSOR"/>
    <property type="match status" value="1"/>
</dbReference>
<dbReference type="EMBL" id="VSSQ01017643">
    <property type="protein sequence ID" value="MPM60130.1"/>
    <property type="molecule type" value="Genomic_DNA"/>
</dbReference>
<dbReference type="GO" id="GO:0003700">
    <property type="term" value="F:DNA-binding transcription factor activity"/>
    <property type="evidence" value="ECO:0007669"/>
    <property type="project" value="TreeGrafter"/>
</dbReference>
<gene>
    <name evidence="6" type="ORF">SDC9_106977</name>
</gene>
<keyword evidence="3" id="KW-0238">DNA-binding</keyword>
<keyword evidence="2" id="KW-0805">Transcription regulation</keyword>
<sequence>MASAAAVASTGRARMNGICDALREAGVEPGYVTRNHGYGYRFGQEAAREIQQHAPETTCIIAPNDMAAWGCIDTLRTLGRRTPDDISVLGGDGIPVPGELELASFYTPAYEMGRLGAELLLNMAESKSGRTAAMRTVLPVRVIEGNTLRQCP</sequence>
<keyword evidence="1" id="KW-0678">Repressor</keyword>
<organism evidence="6">
    <name type="scientific">bioreactor metagenome</name>
    <dbReference type="NCBI Taxonomy" id="1076179"/>
    <lineage>
        <taxon>unclassified sequences</taxon>
        <taxon>metagenomes</taxon>
        <taxon>ecological metagenomes</taxon>
    </lineage>
</organism>
<evidence type="ECO:0000256" key="1">
    <source>
        <dbReference type="ARBA" id="ARBA00022491"/>
    </source>
</evidence>
<dbReference type="GO" id="GO:0000976">
    <property type="term" value="F:transcription cis-regulatory region binding"/>
    <property type="evidence" value="ECO:0007669"/>
    <property type="project" value="TreeGrafter"/>
</dbReference>
<protein>
    <recommendedName>
        <fullName evidence="5">Transcriptional regulator LacI/GalR-like sensor domain-containing protein</fullName>
    </recommendedName>
</protein>
<dbReference type="InterPro" id="IPR028082">
    <property type="entry name" value="Peripla_BP_I"/>
</dbReference>
<dbReference type="AlphaFoldDB" id="A0A645B3T6"/>
<feature type="domain" description="Transcriptional regulator LacI/GalR-like sensor" evidence="5">
    <location>
        <begin position="7"/>
        <end position="147"/>
    </location>
</feature>
<evidence type="ECO:0000256" key="3">
    <source>
        <dbReference type="ARBA" id="ARBA00023125"/>
    </source>
</evidence>
<evidence type="ECO:0000256" key="4">
    <source>
        <dbReference type="ARBA" id="ARBA00023163"/>
    </source>
</evidence>
<evidence type="ECO:0000256" key="2">
    <source>
        <dbReference type="ARBA" id="ARBA00023015"/>
    </source>
</evidence>
<dbReference type="CDD" id="cd06267">
    <property type="entry name" value="PBP1_LacI_sugar_binding-like"/>
    <property type="match status" value="1"/>
</dbReference>
<evidence type="ECO:0000313" key="6">
    <source>
        <dbReference type="EMBL" id="MPM60130.1"/>
    </source>
</evidence>
<keyword evidence="4" id="KW-0804">Transcription</keyword>
<dbReference type="SUPFAM" id="SSF53822">
    <property type="entry name" value="Periplasmic binding protein-like I"/>
    <property type="match status" value="1"/>
</dbReference>
<dbReference type="Pfam" id="PF13377">
    <property type="entry name" value="Peripla_BP_3"/>
    <property type="match status" value="1"/>
</dbReference>
<dbReference type="PANTHER" id="PTHR30146:SF95">
    <property type="entry name" value="RIBOSE OPERON REPRESSOR"/>
    <property type="match status" value="1"/>
</dbReference>
<evidence type="ECO:0000259" key="5">
    <source>
        <dbReference type="Pfam" id="PF13377"/>
    </source>
</evidence>
<reference evidence="6" key="1">
    <citation type="submission" date="2019-08" db="EMBL/GenBank/DDBJ databases">
        <authorList>
            <person name="Kucharzyk K."/>
            <person name="Murdoch R.W."/>
            <person name="Higgins S."/>
            <person name="Loffler F."/>
        </authorList>
    </citation>
    <scope>NUCLEOTIDE SEQUENCE</scope>
</reference>